<dbReference type="SUPFAM" id="SSF53756">
    <property type="entry name" value="UDP-Glycosyltransferase/glycogen phosphorylase"/>
    <property type="match status" value="1"/>
</dbReference>
<sequence>MKILLISMHSIHATRWIENLKESGHELYWFDIIGKGKIQTLEEVTQITNWKKRKLPYIKGEYWLSKKFPKLYHFIRPYLEVTENEALEACIKNMQPDLVQSFEMQTCSYPIVKTMLQFPKIKWLYNCWGNDIFYYQNLPSHKTNLNQVLSRIDYMTADCKRDGILASQNGFKGKFLGAIPTGGGYDLTYFENYKKPFEERKIIIVKGYHHLFGRALNVVKALEEIKDDLQQFSVVVFGAHKVVEDYISNKKLPFQVYDRHGLKQEEVLKLMGQSAIYVGNNISDGMPNTLLEAMIMGAFPIQSNPGGATAEIIEDGNNGFLIHNPEDIEEIKKLILKAIQNQDWIKSATLENYSVAKAYVDLNANQQKIVALYQQIENDTCE</sequence>
<comment type="caution">
    <text evidence="2">The sequence shown here is derived from an EMBL/GenBank/DDBJ whole genome shotgun (WGS) entry which is preliminary data.</text>
</comment>
<dbReference type="PANTHER" id="PTHR12526">
    <property type="entry name" value="GLYCOSYLTRANSFERASE"/>
    <property type="match status" value="1"/>
</dbReference>
<dbReference type="PANTHER" id="PTHR12526:SF630">
    <property type="entry name" value="GLYCOSYLTRANSFERASE"/>
    <property type="match status" value="1"/>
</dbReference>
<proteinExistence type="predicted"/>
<dbReference type="InterPro" id="IPR001296">
    <property type="entry name" value="Glyco_trans_1"/>
</dbReference>
<name>A0ABR9WSF8_9FLAO</name>
<dbReference type="Gene3D" id="3.40.50.2000">
    <property type="entry name" value="Glycogen Phosphorylase B"/>
    <property type="match status" value="2"/>
</dbReference>
<feature type="domain" description="Glycosyl transferase family 1" evidence="1">
    <location>
        <begin position="213"/>
        <end position="345"/>
    </location>
</feature>
<gene>
    <name evidence="2" type="ORF">IM755_06885</name>
</gene>
<accession>A0ABR9WSF8</accession>
<evidence type="ECO:0000313" key="2">
    <source>
        <dbReference type="EMBL" id="MBE9576434.1"/>
    </source>
</evidence>
<dbReference type="Proteomes" id="UP000656274">
    <property type="component" value="Unassembled WGS sequence"/>
</dbReference>
<protein>
    <submittedName>
        <fullName evidence="2">Glycosyltransferase family 4 protein</fullName>
    </submittedName>
</protein>
<evidence type="ECO:0000259" key="1">
    <source>
        <dbReference type="Pfam" id="PF00534"/>
    </source>
</evidence>
<organism evidence="2 3">
    <name type="scientific">Flavobacterium proteolyticum</name>
    <dbReference type="NCBI Taxonomy" id="2911683"/>
    <lineage>
        <taxon>Bacteria</taxon>
        <taxon>Pseudomonadati</taxon>
        <taxon>Bacteroidota</taxon>
        <taxon>Flavobacteriia</taxon>
        <taxon>Flavobacteriales</taxon>
        <taxon>Flavobacteriaceae</taxon>
        <taxon>Flavobacterium</taxon>
    </lineage>
</organism>
<keyword evidence="3" id="KW-1185">Reference proteome</keyword>
<dbReference type="Pfam" id="PF00534">
    <property type="entry name" value="Glycos_transf_1"/>
    <property type="match status" value="1"/>
</dbReference>
<dbReference type="EMBL" id="JADFTZ010000002">
    <property type="protein sequence ID" value="MBE9576434.1"/>
    <property type="molecule type" value="Genomic_DNA"/>
</dbReference>
<reference evidence="2 3" key="1">
    <citation type="submission" date="2020-10" db="EMBL/GenBank/DDBJ databases">
        <title>The genome sequence of Flavobacterium aquaticum 1Y8A.</title>
        <authorList>
            <person name="Liu Y."/>
        </authorList>
    </citation>
    <scope>NUCLEOTIDE SEQUENCE [LARGE SCALE GENOMIC DNA]</scope>
    <source>
        <strain evidence="2 3">1Y8A</strain>
    </source>
</reference>
<dbReference type="RefSeq" id="WP_194095084.1">
    <property type="nucleotide sequence ID" value="NZ_JADFTZ010000002.1"/>
</dbReference>
<evidence type="ECO:0000313" key="3">
    <source>
        <dbReference type="Proteomes" id="UP000656274"/>
    </source>
</evidence>